<gene>
    <name evidence="8" type="ORF">SAMN05216580_1977</name>
</gene>
<protein>
    <recommendedName>
        <fullName evidence="7">SSD domain-containing protein</fullName>
    </recommendedName>
</protein>
<dbReference type="OrthoDB" id="5963930at2"/>
<feature type="transmembrane region" description="Helical" evidence="6">
    <location>
        <begin position="675"/>
        <end position="694"/>
    </location>
</feature>
<feature type="transmembrane region" description="Helical" evidence="6">
    <location>
        <begin position="418"/>
        <end position="440"/>
    </location>
</feature>
<dbReference type="SUPFAM" id="SSF82866">
    <property type="entry name" value="Multidrug efflux transporter AcrB transmembrane domain"/>
    <property type="match status" value="2"/>
</dbReference>
<evidence type="ECO:0000256" key="2">
    <source>
        <dbReference type="ARBA" id="ARBA00022475"/>
    </source>
</evidence>
<name>A0A1H2GV54_9GAMM</name>
<reference evidence="9" key="1">
    <citation type="submission" date="2016-10" db="EMBL/GenBank/DDBJ databases">
        <authorList>
            <person name="Varghese N."/>
            <person name="Submissions S."/>
        </authorList>
    </citation>
    <scope>NUCLEOTIDE SEQUENCE [LARGE SCALE GENOMIC DNA]</scope>
    <source>
        <strain evidence="9">CCTCC 2012022</strain>
    </source>
</reference>
<keyword evidence="5 6" id="KW-0472">Membrane</keyword>
<keyword evidence="2" id="KW-1003">Cell membrane</keyword>
<dbReference type="Gene3D" id="1.20.1640.10">
    <property type="entry name" value="Multidrug efflux transporter AcrB transmembrane domain"/>
    <property type="match status" value="2"/>
</dbReference>
<dbReference type="PANTHER" id="PTHR33406">
    <property type="entry name" value="MEMBRANE PROTEIN MJ1562-RELATED"/>
    <property type="match status" value="1"/>
</dbReference>
<evidence type="ECO:0000313" key="9">
    <source>
        <dbReference type="Proteomes" id="UP000243063"/>
    </source>
</evidence>
<keyword evidence="4 6" id="KW-1133">Transmembrane helix</keyword>
<dbReference type="Pfam" id="PF03176">
    <property type="entry name" value="MMPL"/>
    <property type="match status" value="1"/>
</dbReference>
<dbReference type="AlphaFoldDB" id="A0A1H2GV54"/>
<dbReference type="EMBL" id="LT629780">
    <property type="protein sequence ID" value="SDU23369.1"/>
    <property type="molecule type" value="Genomic_DNA"/>
</dbReference>
<organism evidence="8 9">
    <name type="scientific">Geopseudomonas guangdongensis</name>
    <dbReference type="NCBI Taxonomy" id="1245526"/>
    <lineage>
        <taxon>Bacteria</taxon>
        <taxon>Pseudomonadati</taxon>
        <taxon>Pseudomonadota</taxon>
        <taxon>Gammaproteobacteria</taxon>
        <taxon>Pseudomonadales</taxon>
        <taxon>Pseudomonadaceae</taxon>
        <taxon>Geopseudomonas</taxon>
    </lineage>
</organism>
<evidence type="ECO:0000256" key="1">
    <source>
        <dbReference type="ARBA" id="ARBA00004651"/>
    </source>
</evidence>
<feature type="transmembrane region" description="Helical" evidence="6">
    <location>
        <begin position="373"/>
        <end position="397"/>
    </location>
</feature>
<feature type="transmembrane region" description="Helical" evidence="6">
    <location>
        <begin position="238"/>
        <end position="257"/>
    </location>
</feature>
<dbReference type="Proteomes" id="UP000243063">
    <property type="component" value="Chromosome I"/>
</dbReference>
<evidence type="ECO:0000256" key="4">
    <source>
        <dbReference type="ARBA" id="ARBA00022989"/>
    </source>
</evidence>
<evidence type="ECO:0000259" key="7">
    <source>
        <dbReference type="PROSITE" id="PS50156"/>
    </source>
</evidence>
<sequence>MKRHPLSVAFMERLVFAHRPQVLLLGLLVTLLLGWQAAQLRPATSFEKMIPLGHPYIRTLLEHRDDLANLGNSLRIAVAVREGDIFSPAYLETLRQIHDELFYLPGVERAALRSLWSASVRWTEVTEEGFDGGTVIPDDYDGSPQSLEALRDNLLKSGQIGRLVANDFRSSIVEVPLLDRYPDPDDPGRLRPLDYREFSHQLEARIRDKYQAQDPNLSIHIVGFAKKVGDLIDGLIEVAGFFVAAVLVTLALLYAFTRCIRGSLAVLLTTLMAVLWQLGLLHLLGFGLDPYSMLVPFLVFAIGISHGVQKINGIAIEALSAADVLLASRRAFRQLFRPGMVALLSDAVGFLTLLLIDIGVIRELAIGASLGVAVIILSNLIVLPVVVSYIGIGAGALRRCRAYATREHPLWRRCSAFATPRVAALSLGLAVLALLGGLWYGQRLQIGDLDQGAPELRPDSRYNRDNAFIIEHYSTSSDVLVVMVRTPPEGCASHAALSAMDELGWRLQNTEGVQSALSMATLSKQVIKGMNEGSLKWEALSRNPDVLNHSIARAEGLYNADCSLAPLLVFLEDHRAATLARAVAVVEAFDAERGSPQLRFLLAAGNAGIEAATNQVIAAAERSMLLAVYAAVIAMCLLTFRSLAATACVILPLVLTSVLGNALMAALGIGVKVATLPVIALGVGIGVDYGIYIYSRLESYLRQGLALREAYYLTLKSTGRAVLFTGVCLAIGVATWIFSAIKFQADMGLMLTFMFLWNMLGALWLLPALACFLIRRPPPGAARASGVHVDVVAERRAQAGQPPGLGD</sequence>
<evidence type="ECO:0000256" key="5">
    <source>
        <dbReference type="ARBA" id="ARBA00023136"/>
    </source>
</evidence>
<feature type="transmembrane region" description="Helical" evidence="6">
    <location>
        <begin position="339"/>
        <end position="361"/>
    </location>
</feature>
<feature type="transmembrane region" description="Helical" evidence="6">
    <location>
        <begin position="721"/>
        <end position="741"/>
    </location>
</feature>
<dbReference type="PANTHER" id="PTHR33406:SF10">
    <property type="entry name" value="SSD DOMAIN-CONTAINING PROTEIN"/>
    <property type="match status" value="1"/>
</dbReference>
<feature type="domain" description="SSD" evidence="7">
    <location>
        <begin position="263"/>
        <end position="389"/>
    </location>
</feature>
<evidence type="ECO:0000256" key="6">
    <source>
        <dbReference type="SAM" id="Phobius"/>
    </source>
</evidence>
<feature type="transmembrane region" description="Helical" evidence="6">
    <location>
        <begin position="747"/>
        <end position="774"/>
    </location>
</feature>
<dbReference type="RefSeq" id="WP_090214011.1">
    <property type="nucleotide sequence ID" value="NZ_LT629780.1"/>
</dbReference>
<evidence type="ECO:0000313" key="8">
    <source>
        <dbReference type="EMBL" id="SDU23369.1"/>
    </source>
</evidence>
<dbReference type="GO" id="GO:0005886">
    <property type="term" value="C:plasma membrane"/>
    <property type="evidence" value="ECO:0007669"/>
    <property type="project" value="UniProtKB-SubCell"/>
</dbReference>
<dbReference type="STRING" id="1245526.SAMN05216580_1977"/>
<keyword evidence="9" id="KW-1185">Reference proteome</keyword>
<feature type="transmembrane region" description="Helical" evidence="6">
    <location>
        <begin position="291"/>
        <end position="308"/>
    </location>
</feature>
<keyword evidence="3 6" id="KW-0812">Transmembrane</keyword>
<feature type="transmembrane region" description="Helical" evidence="6">
    <location>
        <begin position="264"/>
        <end position="285"/>
    </location>
</feature>
<dbReference type="InterPro" id="IPR000731">
    <property type="entry name" value="SSD"/>
</dbReference>
<accession>A0A1H2GV54</accession>
<feature type="transmembrane region" description="Helical" evidence="6">
    <location>
        <begin position="623"/>
        <end position="640"/>
    </location>
</feature>
<evidence type="ECO:0000256" key="3">
    <source>
        <dbReference type="ARBA" id="ARBA00022692"/>
    </source>
</evidence>
<dbReference type="InterPro" id="IPR050545">
    <property type="entry name" value="Mycobact_MmpL"/>
</dbReference>
<dbReference type="PROSITE" id="PS50156">
    <property type="entry name" value="SSD"/>
    <property type="match status" value="1"/>
</dbReference>
<feature type="transmembrane region" description="Helical" evidence="6">
    <location>
        <begin position="647"/>
        <end position="669"/>
    </location>
</feature>
<proteinExistence type="predicted"/>
<comment type="subcellular location">
    <subcellularLocation>
        <location evidence="1">Cell membrane</location>
        <topology evidence="1">Multi-pass membrane protein</topology>
    </subcellularLocation>
</comment>
<dbReference type="InterPro" id="IPR004869">
    <property type="entry name" value="MMPL_dom"/>
</dbReference>